<reference evidence="3" key="1">
    <citation type="submission" date="2014-04" db="EMBL/GenBank/DDBJ databases">
        <title>Evolutionary Origins and Diversification of the Mycorrhizal Mutualists.</title>
        <authorList>
            <consortium name="DOE Joint Genome Institute"/>
            <consortium name="Mycorrhizal Genomics Consortium"/>
            <person name="Kohler A."/>
            <person name="Kuo A."/>
            <person name="Nagy L.G."/>
            <person name="Floudas D."/>
            <person name="Copeland A."/>
            <person name="Barry K.W."/>
            <person name="Cichocki N."/>
            <person name="Veneault-Fourrey C."/>
            <person name="LaButti K."/>
            <person name="Lindquist E.A."/>
            <person name="Lipzen A."/>
            <person name="Lundell T."/>
            <person name="Morin E."/>
            <person name="Murat C."/>
            <person name="Riley R."/>
            <person name="Ohm R."/>
            <person name="Sun H."/>
            <person name="Tunlid A."/>
            <person name="Henrissat B."/>
            <person name="Grigoriev I.V."/>
            <person name="Hibbett D.S."/>
            <person name="Martin F."/>
        </authorList>
    </citation>
    <scope>NUCLEOTIDE SEQUENCE [LARGE SCALE GENOMIC DNA]</scope>
    <source>
        <strain evidence="3">FD-334 SS-4</strain>
    </source>
</reference>
<dbReference type="EMBL" id="KN817527">
    <property type="protein sequence ID" value="KJA26628.1"/>
    <property type="molecule type" value="Genomic_DNA"/>
</dbReference>
<dbReference type="Proteomes" id="UP000054270">
    <property type="component" value="Unassembled WGS sequence"/>
</dbReference>
<name>A0A0D2MRK8_HYPSF</name>
<evidence type="ECO:0000256" key="1">
    <source>
        <dbReference type="SAM" id="MobiDB-lite"/>
    </source>
</evidence>
<accession>A0A0D2MRK8</accession>
<evidence type="ECO:0000313" key="3">
    <source>
        <dbReference type="Proteomes" id="UP000054270"/>
    </source>
</evidence>
<organism evidence="2 3">
    <name type="scientific">Hypholoma sublateritium (strain FD-334 SS-4)</name>
    <dbReference type="NCBI Taxonomy" id="945553"/>
    <lineage>
        <taxon>Eukaryota</taxon>
        <taxon>Fungi</taxon>
        <taxon>Dikarya</taxon>
        <taxon>Basidiomycota</taxon>
        <taxon>Agaricomycotina</taxon>
        <taxon>Agaricomycetes</taxon>
        <taxon>Agaricomycetidae</taxon>
        <taxon>Agaricales</taxon>
        <taxon>Agaricineae</taxon>
        <taxon>Strophariaceae</taxon>
        <taxon>Hypholoma</taxon>
    </lineage>
</organism>
<feature type="region of interest" description="Disordered" evidence="1">
    <location>
        <begin position="204"/>
        <end position="227"/>
    </location>
</feature>
<dbReference type="AlphaFoldDB" id="A0A0D2MRK8"/>
<protein>
    <submittedName>
        <fullName evidence="2">Uncharacterized protein</fullName>
    </submittedName>
</protein>
<feature type="compositionally biased region" description="Basic residues" evidence="1">
    <location>
        <begin position="204"/>
        <end position="215"/>
    </location>
</feature>
<keyword evidence="3" id="KW-1185">Reference proteome</keyword>
<evidence type="ECO:0000313" key="2">
    <source>
        <dbReference type="EMBL" id="KJA26628.1"/>
    </source>
</evidence>
<sequence>MADGECRARLSLNLLDVRRKAHPFQRLQHLYCSKSHTLTHAVVSAAESTPLFSVPGPSHPTYSATTAVAATTPSSSPARSHSLDNLRAALTALLIAHHTSSAPAKVSARRTTLSPPSSPWRCSPRWAPLVFVSGAAAQCAVHVKGGSAFFARRVGGNATVCAAVGGARARGARVSGGAGAGQRATHCPGRAERPACQCRPARVRRPAPRARRRARPPPCARCRARTARPRVPRVRVRRAGAGEHRCTTLEPYPPPRARARCARAATSLGCSTHIPRALDRMRLRAPHAPLPHAVRPLKKAQKAARRTCVYAPRRCA</sequence>
<gene>
    <name evidence="2" type="ORF">HYPSUDRAFT_280419</name>
</gene>
<proteinExistence type="predicted"/>